<dbReference type="EMBL" id="KN834846">
    <property type="protein sequence ID" value="KIK52225.1"/>
    <property type="molecule type" value="Genomic_DNA"/>
</dbReference>
<keyword evidence="3" id="KW-1185">Reference proteome</keyword>
<dbReference type="AlphaFoldDB" id="A0A0D0APL7"/>
<dbReference type="OrthoDB" id="3236341at2759"/>
<accession>A0A0D0APL7</accession>
<organism evidence="2 3">
    <name type="scientific">Collybiopsis luxurians FD-317 M1</name>
    <dbReference type="NCBI Taxonomy" id="944289"/>
    <lineage>
        <taxon>Eukaryota</taxon>
        <taxon>Fungi</taxon>
        <taxon>Dikarya</taxon>
        <taxon>Basidiomycota</taxon>
        <taxon>Agaricomycotina</taxon>
        <taxon>Agaricomycetes</taxon>
        <taxon>Agaricomycetidae</taxon>
        <taxon>Agaricales</taxon>
        <taxon>Marasmiineae</taxon>
        <taxon>Omphalotaceae</taxon>
        <taxon>Collybiopsis</taxon>
        <taxon>Collybiopsis luxurians</taxon>
    </lineage>
</organism>
<evidence type="ECO:0000256" key="1">
    <source>
        <dbReference type="SAM" id="MobiDB-lite"/>
    </source>
</evidence>
<proteinExistence type="predicted"/>
<dbReference type="Proteomes" id="UP000053593">
    <property type="component" value="Unassembled WGS sequence"/>
</dbReference>
<evidence type="ECO:0000313" key="3">
    <source>
        <dbReference type="Proteomes" id="UP000053593"/>
    </source>
</evidence>
<sequence>MASLNFDINSIMTGIMESSTQWLASPPSSPLHDANSPGSNPDESRKCRIDEVDGAEETENERFSNPAFTSPAVTQNIVEKRLKVEQKAEIDKFLHEPLLVQLGIIFANQLAAQNEKVNAVATGSTFTVTKVLSDNANKYAIATLLSPKLLSYKGDTPKNLSIRGVLTQAQSNLKKLLRASISSKVKVNGPDGKKIIEWQTLEKDEQQGIYSLMQEMVQLTGGRSASPALCAHVALMIYKNAKGDPLLLRVMFEEILKHDCQNHSVDNSFVILDGESELQASVDEMLESAQSANATLTLPSTSATSAQSQ</sequence>
<name>A0A0D0APL7_9AGAR</name>
<gene>
    <name evidence="2" type="ORF">GYMLUDRAFT_64348</name>
</gene>
<reference evidence="2 3" key="1">
    <citation type="submission" date="2014-04" db="EMBL/GenBank/DDBJ databases">
        <title>Evolutionary Origins and Diversification of the Mycorrhizal Mutualists.</title>
        <authorList>
            <consortium name="DOE Joint Genome Institute"/>
            <consortium name="Mycorrhizal Genomics Consortium"/>
            <person name="Kohler A."/>
            <person name="Kuo A."/>
            <person name="Nagy L.G."/>
            <person name="Floudas D."/>
            <person name="Copeland A."/>
            <person name="Barry K.W."/>
            <person name="Cichocki N."/>
            <person name="Veneault-Fourrey C."/>
            <person name="LaButti K."/>
            <person name="Lindquist E.A."/>
            <person name="Lipzen A."/>
            <person name="Lundell T."/>
            <person name="Morin E."/>
            <person name="Murat C."/>
            <person name="Riley R."/>
            <person name="Ohm R."/>
            <person name="Sun H."/>
            <person name="Tunlid A."/>
            <person name="Henrissat B."/>
            <person name="Grigoriev I.V."/>
            <person name="Hibbett D.S."/>
            <person name="Martin F."/>
        </authorList>
    </citation>
    <scope>NUCLEOTIDE SEQUENCE [LARGE SCALE GENOMIC DNA]</scope>
    <source>
        <strain evidence="2 3">FD-317 M1</strain>
    </source>
</reference>
<dbReference type="HOGENOM" id="CLU_900341_0_0_1"/>
<evidence type="ECO:0000313" key="2">
    <source>
        <dbReference type="EMBL" id="KIK52225.1"/>
    </source>
</evidence>
<protein>
    <submittedName>
        <fullName evidence="2">Unplaced genomic scaffold GYMLUscaffold_98, whole genome shotgun sequence</fullName>
    </submittedName>
</protein>
<feature type="region of interest" description="Disordered" evidence="1">
    <location>
        <begin position="21"/>
        <end position="46"/>
    </location>
</feature>